<evidence type="ECO:0000256" key="3">
    <source>
        <dbReference type="ARBA" id="ARBA00022452"/>
    </source>
</evidence>
<keyword evidence="6" id="KW-0472">Membrane</keyword>
<evidence type="ECO:0000313" key="10">
    <source>
        <dbReference type="Proteomes" id="UP000321583"/>
    </source>
</evidence>
<evidence type="ECO:0000313" key="9">
    <source>
        <dbReference type="EMBL" id="TWH02376.1"/>
    </source>
</evidence>
<dbReference type="RefSeq" id="WP_028915771.1">
    <property type="nucleotide sequence ID" value="NZ_VLJS01000129.1"/>
</dbReference>
<dbReference type="GO" id="GO:0015483">
    <property type="term" value="F:long-chain fatty acid transporting porin activity"/>
    <property type="evidence" value="ECO:0007669"/>
    <property type="project" value="TreeGrafter"/>
</dbReference>
<dbReference type="AlphaFoldDB" id="A0A562CXX9"/>
<keyword evidence="5 8" id="KW-0732">Signal</keyword>
<dbReference type="InterPro" id="IPR005017">
    <property type="entry name" value="OMPP1/FadL/TodX"/>
</dbReference>
<protein>
    <submittedName>
        <fullName evidence="9">Long-chain fatty acid transport protein</fullName>
    </submittedName>
</protein>
<comment type="caution">
    <text evidence="9">The sequence shown here is derived from an EMBL/GenBank/DDBJ whole genome shotgun (WGS) entry which is preliminary data.</text>
</comment>
<dbReference type="SUPFAM" id="SSF56935">
    <property type="entry name" value="Porins"/>
    <property type="match status" value="1"/>
</dbReference>
<accession>A0A562CXX9</accession>
<dbReference type="Pfam" id="PF03349">
    <property type="entry name" value="Toluene_X"/>
    <property type="match status" value="1"/>
</dbReference>
<proteinExistence type="inferred from homology"/>
<dbReference type="PANTHER" id="PTHR35093:SF3">
    <property type="entry name" value="LONG-CHAIN FATTY ACID TRANSPORT PROTEIN"/>
    <property type="match status" value="1"/>
</dbReference>
<gene>
    <name evidence="9" type="ORF">L613_009400000040</name>
</gene>
<dbReference type="OrthoDB" id="19849at2"/>
<sequence>MHYAHSYTRLSVLALGIAGALACGHAHAAAFQLKENSAKGLGRAFAGSTSAWGDASVVATNPASMRLIGGRQFQADLAAISFSADFQKEEARHAGAGGIGTGGNVSGGNGGDAGMIAPVPAAYFHVPFGENENMHFGISLQVPFGFKTEYDSDWVGRYHGIKTDLKAIDLGASFSYDVNPYVSFGASVFVEHLTIELSSAIDFGTAISVQAQQQAAALALANGATPAQAAAVAQDIALQLGGQGVAPGLADGRMTISGDNNAIGYVLGTTLSPSENTNIAFSYRSKVKHKITGGDAEFLRPSNPVANGLLPTDQYVNTSGRATVTLPASASVSITHKANEQWTVMADISRTAWAPAFDRVTVDFASAQEDAQLEFGYDDTTFVSLGAEYRLSPTVTLRGGVAYDETPTTDAHRDVRVPDVTRKWLSFGIGWTPSEKVEYNFGYTHLFTTDPSISLVSPTGSTLKGKYDVGGDILAASINYKF</sequence>
<name>A0A562CXX9_9GAMM</name>
<evidence type="ECO:0000256" key="1">
    <source>
        <dbReference type="ARBA" id="ARBA00004571"/>
    </source>
</evidence>
<comment type="similarity">
    <text evidence="2">Belongs to the OmpP1/FadL family.</text>
</comment>
<evidence type="ECO:0000256" key="4">
    <source>
        <dbReference type="ARBA" id="ARBA00022692"/>
    </source>
</evidence>
<dbReference type="GO" id="GO:0009279">
    <property type="term" value="C:cell outer membrane"/>
    <property type="evidence" value="ECO:0007669"/>
    <property type="project" value="UniProtKB-SubCell"/>
</dbReference>
<reference evidence="9 10" key="1">
    <citation type="submission" date="2019-07" db="EMBL/GenBank/DDBJ databases">
        <title>Genome sequencing of lignin-degrading bacterial isolates.</title>
        <authorList>
            <person name="Gladden J."/>
        </authorList>
    </citation>
    <scope>NUCLEOTIDE SEQUENCE [LARGE SCALE GENOMIC DNA]</scope>
    <source>
        <strain evidence="9 10">J19</strain>
    </source>
</reference>
<evidence type="ECO:0000256" key="8">
    <source>
        <dbReference type="SAM" id="SignalP"/>
    </source>
</evidence>
<feature type="chain" id="PRO_5022158755" evidence="8">
    <location>
        <begin position="29"/>
        <end position="482"/>
    </location>
</feature>
<evidence type="ECO:0000256" key="2">
    <source>
        <dbReference type="ARBA" id="ARBA00008163"/>
    </source>
</evidence>
<dbReference type="PANTHER" id="PTHR35093">
    <property type="entry name" value="OUTER MEMBRANE PROTEIN NMB0088-RELATED"/>
    <property type="match status" value="1"/>
</dbReference>
<dbReference type="Gene3D" id="2.40.160.60">
    <property type="entry name" value="Outer membrane protein transport protein (OMPP1/FadL/TodX)"/>
    <property type="match status" value="1"/>
</dbReference>
<organism evidence="9 10">
    <name type="scientific">Pseudoxanthomonas taiwanensis J19</name>
    <dbReference type="NCBI Taxonomy" id="935569"/>
    <lineage>
        <taxon>Bacteria</taxon>
        <taxon>Pseudomonadati</taxon>
        <taxon>Pseudomonadota</taxon>
        <taxon>Gammaproteobacteria</taxon>
        <taxon>Lysobacterales</taxon>
        <taxon>Lysobacteraceae</taxon>
        <taxon>Pseudoxanthomonas</taxon>
    </lineage>
</organism>
<comment type="subcellular location">
    <subcellularLocation>
        <location evidence="1">Cell outer membrane</location>
        <topology evidence="1">Multi-pass membrane protein</topology>
    </subcellularLocation>
</comment>
<evidence type="ECO:0000256" key="7">
    <source>
        <dbReference type="ARBA" id="ARBA00023237"/>
    </source>
</evidence>
<feature type="signal peptide" evidence="8">
    <location>
        <begin position="1"/>
        <end position="28"/>
    </location>
</feature>
<keyword evidence="10" id="KW-1185">Reference proteome</keyword>
<evidence type="ECO:0000256" key="6">
    <source>
        <dbReference type="ARBA" id="ARBA00023136"/>
    </source>
</evidence>
<dbReference type="Proteomes" id="UP000321583">
    <property type="component" value="Unassembled WGS sequence"/>
</dbReference>
<keyword evidence="7" id="KW-0998">Cell outer membrane</keyword>
<keyword evidence="3" id="KW-1134">Transmembrane beta strand</keyword>
<keyword evidence="4" id="KW-0812">Transmembrane</keyword>
<dbReference type="EMBL" id="VLJS01000129">
    <property type="protein sequence ID" value="TWH02376.1"/>
    <property type="molecule type" value="Genomic_DNA"/>
</dbReference>
<evidence type="ECO:0000256" key="5">
    <source>
        <dbReference type="ARBA" id="ARBA00022729"/>
    </source>
</evidence>